<reference evidence="7" key="4">
    <citation type="submission" date="2025-05" db="UniProtKB">
        <authorList>
            <consortium name="EnsemblFungi"/>
        </authorList>
    </citation>
    <scope>IDENTIFICATION</scope>
    <source>
        <strain evidence="7">isolate 1-1 / race 1 (BBBD)</strain>
    </source>
</reference>
<organism evidence="6">
    <name type="scientific">Puccinia triticina (isolate 1-1 / race 1 (BBBD))</name>
    <name type="common">Brown leaf rust fungus</name>
    <dbReference type="NCBI Taxonomy" id="630390"/>
    <lineage>
        <taxon>Eukaryota</taxon>
        <taxon>Fungi</taxon>
        <taxon>Dikarya</taxon>
        <taxon>Basidiomycota</taxon>
        <taxon>Pucciniomycotina</taxon>
        <taxon>Pucciniomycetes</taxon>
        <taxon>Pucciniales</taxon>
        <taxon>Pucciniaceae</taxon>
        <taxon>Puccinia</taxon>
    </lineage>
</organism>
<dbReference type="EnsemblFungi" id="PTTG_01171-t43_1">
    <property type="protein sequence ID" value="PTTG_01171-t43_1-p1"/>
    <property type="gene ID" value="PTTG_01171"/>
</dbReference>
<dbReference type="EMBL" id="ADAS02000063">
    <property type="protein sequence ID" value="OAV92503.1"/>
    <property type="molecule type" value="Genomic_DNA"/>
</dbReference>
<name>A0A180GKK7_PUCT1</name>
<evidence type="ECO:0000256" key="1">
    <source>
        <dbReference type="ARBA" id="ARBA00005446"/>
    </source>
</evidence>
<dbReference type="GO" id="GO:0005694">
    <property type="term" value="C:chromosome"/>
    <property type="evidence" value="ECO:0007669"/>
    <property type="project" value="TreeGrafter"/>
</dbReference>
<keyword evidence="8" id="KW-1185">Reference proteome</keyword>
<accession>A0A180GKK7</accession>
<dbReference type="GO" id="GO:0000724">
    <property type="term" value="P:double-strand break repair via homologous recombination"/>
    <property type="evidence" value="ECO:0007669"/>
    <property type="project" value="TreeGrafter"/>
</dbReference>
<protein>
    <recommendedName>
        <fullName evidence="5">DNA 3'-5' helicase</fullName>
        <ecNumber evidence="5">5.6.2.4</ecNumber>
    </recommendedName>
</protein>
<comment type="catalytic activity">
    <reaction evidence="4">
        <text>Couples ATP hydrolysis with the unwinding of duplex DNA by translocating in the 3'-5' direction.</text>
        <dbReference type="EC" id="5.6.2.4"/>
    </reaction>
</comment>
<dbReference type="SUPFAM" id="SSF52540">
    <property type="entry name" value="P-loop containing nucleoside triphosphate hydrolases"/>
    <property type="match status" value="1"/>
</dbReference>
<gene>
    <name evidence="6" type="ORF">PTTG_01171</name>
</gene>
<keyword evidence="2" id="KW-0238">DNA-binding</keyword>
<dbReference type="AlphaFoldDB" id="A0A180GKK7"/>
<evidence type="ECO:0000313" key="6">
    <source>
        <dbReference type="EMBL" id="OAV92503.1"/>
    </source>
</evidence>
<evidence type="ECO:0000313" key="8">
    <source>
        <dbReference type="Proteomes" id="UP000005240"/>
    </source>
</evidence>
<keyword evidence="3" id="KW-0413">Isomerase</keyword>
<evidence type="ECO:0000256" key="4">
    <source>
        <dbReference type="ARBA" id="ARBA00034617"/>
    </source>
</evidence>
<dbReference type="EC" id="5.6.2.4" evidence="5"/>
<dbReference type="PANTHER" id="PTHR13710:SF105">
    <property type="entry name" value="ATP-DEPENDENT DNA HELICASE Q1"/>
    <property type="match status" value="1"/>
</dbReference>
<reference evidence="7 8" key="3">
    <citation type="journal article" date="2017" name="G3 (Bethesda)">
        <title>Comparative analysis highlights variable genome content of wheat rusts and divergence of the mating loci.</title>
        <authorList>
            <person name="Cuomo C.A."/>
            <person name="Bakkeren G."/>
            <person name="Khalil H.B."/>
            <person name="Panwar V."/>
            <person name="Joly D."/>
            <person name="Linning R."/>
            <person name="Sakthikumar S."/>
            <person name="Song X."/>
            <person name="Adiconis X."/>
            <person name="Fan L."/>
            <person name="Goldberg J.M."/>
            <person name="Levin J.Z."/>
            <person name="Young S."/>
            <person name="Zeng Q."/>
            <person name="Anikster Y."/>
            <person name="Bruce M."/>
            <person name="Wang M."/>
            <person name="Yin C."/>
            <person name="McCallum B."/>
            <person name="Szabo L.J."/>
            <person name="Hulbert S."/>
            <person name="Chen X."/>
            <person name="Fellers J.P."/>
        </authorList>
    </citation>
    <scope>NUCLEOTIDE SEQUENCE</scope>
    <source>
        <strain evidence="8">Isolate 1-1 / race 1 (BBBD)</strain>
        <strain evidence="7">isolate 1-1 / race 1 (BBBD)</strain>
    </source>
</reference>
<evidence type="ECO:0000256" key="3">
    <source>
        <dbReference type="ARBA" id="ARBA00023235"/>
    </source>
</evidence>
<dbReference type="GO" id="GO:0043138">
    <property type="term" value="F:3'-5' DNA helicase activity"/>
    <property type="evidence" value="ECO:0007669"/>
    <property type="project" value="UniProtKB-EC"/>
</dbReference>
<dbReference type="OrthoDB" id="10261556at2759"/>
<dbReference type="InterPro" id="IPR027417">
    <property type="entry name" value="P-loop_NTPase"/>
</dbReference>
<dbReference type="GO" id="GO:0009378">
    <property type="term" value="F:four-way junction helicase activity"/>
    <property type="evidence" value="ECO:0007669"/>
    <property type="project" value="TreeGrafter"/>
</dbReference>
<evidence type="ECO:0000256" key="2">
    <source>
        <dbReference type="ARBA" id="ARBA00023125"/>
    </source>
</evidence>
<evidence type="ECO:0000256" key="5">
    <source>
        <dbReference type="ARBA" id="ARBA00034808"/>
    </source>
</evidence>
<proteinExistence type="inferred from homology"/>
<dbReference type="GO" id="GO:0003677">
    <property type="term" value="F:DNA binding"/>
    <property type="evidence" value="ECO:0007669"/>
    <property type="project" value="UniProtKB-KW"/>
</dbReference>
<dbReference type="Gene3D" id="3.40.50.300">
    <property type="entry name" value="P-loop containing nucleotide triphosphate hydrolases"/>
    <property type="match status" value="3"/>
</dbReference>
<sequence>MSQEENVTPKLMLREEFNSMSNEELTNYITLTTAKYYAEPLKPIQMETVISLVRCKHTFTLAGTGFGKTRIGEVYYHLFPAYKKLIILVLNPLDSLGDNQSPKVLLNNSMFRRIFFDHQFLSKLVLTVVDEAHMIYVWGLVASRLGKKISCHFKLQDRGIFGPSYGDLGARLLAAHGMPILLLSATCRPVAIKKILNSLKILPENMAMVQGELTRPEIWLICVPMELSLGLFHDIKRLFATRNITPDNQIPPTQNLTWQVLQAIHESPEIQGGHLNPESSFACCYHLCTGNLDKVGVINGFEDGKFPIISCMMALGLGQNWKRVRCVVHVGRGNPSSICQMIGGCG</sequence>
<evidence type="ECO:0000313" key="7">
    <source>
        <dbReference type="EnsemblFungi" id="PTTG_01171-t43_1-p1"/>
    </source>
</evidence>
<dbReference type="Proteomes" id="UP000005240">
    <property type="component" value="Unassembled WGS sequence"/>
</dbReference>
<reference evidence="6" key="1">
    <citation type="submission" date="2009-11" db="EMBL/GenBank/DDBJ databases">
        <authorList>
            <consortium name="The Broad Institute Genome Sequencing Platform"/>
            <person name="Ward D."/>
            <person name="Feldgarden M."/>
            <person name="Earl A."/>
            <person name="Young S.K."/>
            <person name="Zeng Q."/>
            <person name="Koehrsen M."/>
            <person name="Alvarado L."/>
            <person name="Berlin A."/>
            <person name="Bochicchio J."/>
            <person name="Borenstein D."/>
            <person name="Chapman S.B."/>
            <person name="Chen Z."/>
            <person name="Engels R."/>
            <person name="Freedman E."/>
            <person name="Gellesch M."/>
            <person name="Goldberg J."/>
            <person name="Griggs A."/>
            <person name="Gujja S."/>
            <person name="Heilman E."/>
            <person name="Heiman D."/>
            <person name="Hepburn T."/>
            <person name="Howarth C."/>
            <person name="Jen D."/>
            <person name="Larson L."/>
            <person name="Lewis B."/>
            <person name="Mehta T."/>
            <person name="Park D."/>
            <person name="Pearson M."/>
            <person name="Roberts A."/>
            <person name="Saif S."/>
            <person name="Shea T."/>
            <person name="Shenoy N."/>
            <person name="Sisk P."/>
            <person name="Stolte C."/>
            <person name="Sykes S."/>
            <person name="Thomson T."/>
            <person name="Walk T."/>
            <person name="White J."/>
            <person name="Yandava C."/>
            <person name="Izard J."/>
            <person name="Baranova O.V."/>
            <person name="Blanton J.M."/>
            <person name="Tanner A.C."/>
            <person name="Dewhirst F.E."/>
            <person name="Haas B."/>
            <person name="Nusbaum C."/>
            <person name="Birren B."/>
        </authorList>
    </citation>
    <scope>NUCLEOTIDE SEQUENCE [LARGE SCALE GENOMIC DNA]</scope>
    <source>
        <strain evidence="6">1-1 BBBD Race 1</strain>
    </source>
</reference>
<reference evidence="6" key="2">
    <citation type="submission" date="2016-05" db="EMBL/GenBank/DDBJ databases">
        <title>Comparative analysis highlights variable genome content of wheat rusts and divergence of the mating loci.</title>
        <authorList>
            <person name="Cuomo C.A."/>
            <person name="Bakkeren G."/>
            <person name="Szabo L."/>
            <person name="Khalil H."/>
            <person name="Joly D."/>
            <person name="Goldberg J."/>
            <person name="Young S."/>
            <person name="Zeng Q."/>
            <person name="Fellers J."/>
        </authorList>
    </citation>
    <scope>NUCLEOTIDE SEQUENCE [LARGE SCALE GENOMIC DNA]</scope>
    <source>
        <strain evidence="6">1-1 BBBD Race 1</strain>
    </source>
</reference>
<dbReference type="GO" id="GO:0005737">
    <property type="term" value="C:cytoplasm"/>
    <property type="evidence" value="ECO:0007669"/>
    <property type="project" value="TreeGrafter"/>
</dbReference>
<dbReference type="PANTHER" id="PTHR13710">
    <property type="entry name" value="DNA HELICASE RECQ FAMILY MEMBER"/>
    <property type="match status" value="1"/>
</dbReference>
<comment type="similarity">
    <text evidence="1">Belongs to the helicase family. RecQ subfamily.</text>
</comment>